<gene>
    <name evidence="4" type="ORF">UV8b_00776</name>
    <name evidence="3" type="ORF">UVI_02012790</name>
</gene>
<feature type="signal peptide" evidence="2">
    <location>
        <begin position="1"/>
        <end position="17"/>
    </location>
</feature>
<feature type="compositionally biased region" description="Pro residues" evidence="1">
    <location>
        <begin position="244"/>
        <end position="253"/>
    </location>
</feature>
<feature type="compositionally biased region" description="Polar residues" evidence="1">
    <location>
        <begin position="121"/>
        <end position="131"/>
    </location>
</feature>
<dbReference type="Proteomes" id="UP000027002">
    <property type="component" value="Chromosome 1"/>
</dbReference>
<feature type="region of interest" description="Disordered" evidence="1">
    <location>
        <begin position="121"/>
        <end position="177"/>
    </location>
</feature>
<dbReference type="OrthoDB" id="4928112at2759"/>
<dbReference type="Proteomes" id="UP000054053">
    <property type="component" value="Unassembled WGS sequence"/>
</dbReference>
<dbReference type="AlphaFoldDB" id="A0A063BT07"/>
<feature type="region of interest" description="Disordered" evidence="1">
    <location>
        <begin position="220"/>
        <end position="303"/>
    </location>
</feature>
<dbReference type="GeneID" id="66061554"/>
<name>A0A063BT07_USTVR</name>
<evidence type="ECO:0000313" key="3">
    <source>
        <dbReference type="EMBL" id="GAO16659.1"/>
    </source>
</evidence>
<protein>
    <submittedName>
        <fullName evidence="3">Uncharacterized protein</fullName>
    </submittedName>
</protein>
<dbReference type="RefSeq" id="XP_042994208.1">
    <property type="nucleotide sequence ID" value="XM_043138274.1"/>
</dbReference>
<evidence type="ECO:0000313" key="4">
    <source>
        <dbReference type="EMBL" id="QUC16535.1"/>
    </source>
</evidence>
<accession>A0A063BT07</accession>
<reference evidence="6" key="2">
    <citation type="journal article" date="2016" name="Genome Announc.">
        <title>Genome sequence of Ustilaginoidea virens IPU010, a rice pathogenic fungus causing false smut.</title>
        <authorList>
            <person name="Kumagai T."/>
            <person name="Ishii T."/>
            <person name="Terai G."/>
            <person name="Umemura M."/>
            <person name="Machida M."/>
            <person name="Asai K."/>
        </authorList>
    </citation>
    <scope>NUCLEOTIDE SEQUENCE [LARGE SCALE GENOMIC DNA]</scope>
    <source>
        <strain evidence="6">IPU010</strain>
    </source>
</reference>
<dbReference type="STRING" id="1159556.A0A063BT07"/>
<reference evidence="3" key="1">
    <citation type="journal article" date="2016" name="Genome Announc.">
        <title>Genome Sequence of Ustilaginoidea virens IPU010, a Rice Pathogenic Fungus Causing False Smut.</title>
        <authorList>
            <person name="Kumagai T."/>
            <person name="Ishii T."/>
            <person name="Terai G."/>
            <person name="Umemura M."/>
            <person name="Machida M."/>
            <person name="Asai K."/>
        </authorList>
    </citation>
    <scope>NUCLEOTIDE SEQUENCE [LARGE SCALE GENOMIC DNA]</scope>
    <source>
        <strain evidence="3">IPU010</strain>
    </source>
</reference>
<reference evidence="4" key="3">
    <citation type="submission" date="2020-03" db="EMBL/GenBank/DDBJ databases">
        <title>A mixture of massive structural variations and highly conserved coding sequences in Ustilaginoidea virens genome.</title>
        <authorList>
            <person name="Zhang K."/>
            <person name="Zhao Z."/>
            <person name="Zhang Z."/>
            <person name="Li Y."/>
            <person name="Hsiang T."/>
            <person name="Sun W."/>
        </authorList>
    </citation>
    <scope>NUCLEOTIDE SEQUENCE</scope>
    <source>
        <strain evidence="4">UV-8b</strain>
    </source>
</reference>
<organism evidence="3 6">
    <name type="scientific">Ustilaginoidea virens</name>
    <name type="common">Rice false smut fungus</name>
    <name type="synonym">Villosiclava virens</name>
    <dbReference type="NCBI Taxonomy" id="1159556"/>
    <lineage>
        <taxon>Eukaryota</taxon>
        <taxon>Fungi</taxon>
        <taxon>Dikarya</taxon>
        <taxon>Ascomycota</taxon>
        <taxon>Pezizomycotina</taxon>
        <taxon>Sordariomycetes</taxon>
        <taxon>Hypocreomycetidae</taxon>
        <taxon>Hypocreales</taxon>
        <taxon>Clavicipitaceae</taxon>
        <taxon>Ustilaginoidea</taxon>
    </lineage>
</organism>
<dbReference type="EMBL" id="CP072753">
    <property type="protein sequence ID" value="QUC16535.1"/>
    <property type="molecule type" value="Genomic_DNA"/>
</dbReference>
<keyword evidence="2" id="KW-0732">Signal</keyword>
<dbReference type="KEGG" id="uvi:66061554"/>
<evidence type="ECO:0000313" key="5">
    <source>
        <dbReference type="Proteomes" id="UP000027002"/>
    </source>
</evidence>
<feature type="compositionally biased region" description="Low complexity" evidence="1">
    <location>
        <begin position="133"/>
        <end position="155"/>
    </location>
</feature>
<evidence type="ECO:0000256" key="2">
    <source>
        <dbReference type="SAM" id="SignalP"/>
    </source>
</evidence>
<sequence>MQHLATVLGLLAAVGSAYAPGKRHLHFPQSNSTQIQSQLTTTAAPTAAPTGIILPSTALSSAIAPGNATTTQGGNSPVTTRVTDVVTDKTMTLTLGTGSFASVVTRVYHATIRETITVPCSQGNAEPTASEPTAPTGGDSTTTITETETTKIYRTVKISRTKPTNTPPGNGDGGSLGYPSSANCPAVTVTVTAKEYVTMPVSAVTTVYVTMGAPSANCGTYPAQPATTDDSSGSNGNGGNQTPQPSPTQPPPGTHSASDGDETTTLTATATVVPYPAGNGTHPSGTAYSSGHVGPTGFARIRH</sequence>
<keyword evidence="5" id="KW-1185">Reference proteome</keyword>
<evidence type="ECO:0000256" key="1">
    <source>
        <dbReference type="SAM" id="MobiDB-lite"/>
    </source>
</evidence>
<proteinExistence type="predicted"/>
<evidence type="ECO:0000313" key="6">
    <source>
        <dbReference type="Proteomes" id="UP000054053"/>
    </source>
</evidence>
<dbReference type="EMBL" id="BBTG02000005">
    <property type="protein sequence ID" value="GAO16659.1"/>
    <property type="molecule type" value="Genomic_DNA"/>
</dbReference>
<feature type="chain" id="PRO_5010402185" evidence="2">
    <location>
        <begin position="18"/>
        <end position="303"/>
    </location>
</feature>
<dbReference type="HOGENOM" id="CLU_054979_0_0_1"/>